<dbReference type="GO" id="GO:0016020">
    <property type="term" value="C:membrane"/>
    <property type="evidence" value="ECO:0007669"/>
    <property type="project" value="UniProtKB-SubCell"/>
</dbReference>
<keyword evidence="3 5" id="KW-1133">Transmembrane helix</keyword>
<accession>A0AAD9P2H4</accession>
<protein>
    <recommendedName>
        <fullName evidence="6">Ion transport domain-containing protein</fullName>
    </recommendedName>
</protein>
<evidence type="ECO:0000256" key="5">
    <source>
        <dbReference type="SAM" id="Phobius"/>
    </source>
</evidence>
<feature type="transmembrane region" description="Helical" evidence="5">
    <location>
        <begin position="13"/>
        <end position="36"/>
    </location>
</feature>
<dbReference type="Proteomes" id="UP001209878">
    <property type="component" value="Unassembled WGS sequence"/>
</dbReference>
<dbReference type="InterPro" id="IPR015925">
    <property type="entry name" value="Ryanodine_IP3_receptor"/>
</dbReference>
<feature type="transmembrane region" description="Helical" evidence="5">
    <location>
        <begin position="130"/>
        <end position="154"/>
    </location>
</feature>
<feature type="transmembrane region" description="Helical" evidence="5">
    <location>
        <begin position="204"/>
        <end position="227"/>
    </location>
</feature>
<evidence type="ECO:0000256" key="3">
    <source>
        <dbReference type="ARBA" id="ARBA00022989"/>
    </source>
</evidence>
<proteinExistence type="predicted"/>
<organism evidence="7 8">
    <name type="scientific">Ridgeia piscesae</name>
    <name type="common">Tubeworm</name>
    <dbReference type="NCBI Taxonomy" id="27915"/>
    <lineage>
        <taxon>Eukaryota</taxon>
        <taxon>Metazoa</taxon>
        <taxon>Spiralia</taxon>
        <taxon>Lophotrochozoa</taxon>
        <taxon>Annelida</taxon>
        <taxon>Polychaeta</taxon>
        <taxon>Sedentaria</taxon>
        <taxon>Canalipalpata</taxon>
        <taxon>Sabellida</taxon>
        <taxon>Siboglinidae</taxon>
        <taxon>Ridgeia</taxon>
    </lineage>
</organism>
<dbReference type="Pfam" id="PF00520">
    <property type="entry name" value="Ion_trans"/>
    <property type="match status" value="1"/>
</dbReference>
<dbReference type="EMBL" id="JAODUO010000187">
    <property type="protein sequence ID" value="KAK2186849.1"/>
    <property type="molecule type" value="Genomic_DNA"/>
</dbReference>
<comment type="subcellular location">
    <subcellularLocation>
        <location evidence="1">Membrane</location>
        <topology evidence="1">Multi-pass membrane protein</topology>
    </subcellularLocation>
</comment>
<evidence type="ECO:0000256" key="1">
    <source>
        <dbReference type="ARBA" id="ARBA00004141"/>
    </source>
</evidence>
<reference evidence="7" key="1">
    <citation type="journal article" date="2023" name="Mol. Biol. Evol.">
        <title>Third-Generation Sequencing Reveals the Adaptive Role of the Epigenome in Three Deep-Sea Polychaetes.</title>
        <authorList>
            <person name="Perez M."/>
            <person name="Aroh O."/>
            <person name="Sun Y."/>
            <person name="Lan Y."/>
            <person name="Juniper S.K."/>
            <person name="Young C.R."/>
            <person name="Angers B."/>
            <person name="Qian P.Y."/>
        </authorList>
    </citation>
    <scope>NUCLEOTIDE SEQUENCE</scope>
    <source>
        <strain evidence="7">R07B-5</strain>
    </source>
</reference>
<dbReference type="GO" id="GO:0006816">
    <property type="term" value="P:calcium ion transport"/>
    <property type="evidence" value="ECO:0007669"/>
    <property type="project" value="InterPro"/>
</dbReference>
<dbReference type="InterPro" id="IPR005821">
    <property type="entry name" value="Ion_trans_dom"/>
</dbReference>
<dbReference type="PANTHER" id="PTHR13715">
    <property type="entry name" value="RYANODINE RECEPTOR AND IP3 RECEPTOR"/>
    <property type="match status" value="1"/>
</dbReference>
<dbReference type="PANTHER" id="PTHR13715:SF99">
    <property type="entry name" value="INOSITOL 1,4,5-TRISPHOSPHATE RECEPTOR-LIKE PROTEIN A"/>
    <property type="match status" value="1"/>
</dbReference>
<keyword evidence="4 5" id="KW-0472">Membrane</keyword>
<name>A0AAD9P2H4_RIDPI</name>
<evidence type="ECO:0000313" key="8">
    <source>
        <dbReference type="Proteomes" id="UP001209878"/>
    </source>
</evidence>
<comment type="caution">
    <text evidence="7">The sequence shown here is derived from an EMBL/GenBank/DDBJ whole genome shotgun (WGS) entry which is preliminary data.</text>
</comment>
<dbReference type="SUPFAM" id="SSF48371">
    <property type="entry name" value="ARM repeat"/>
    <property type="match status" value="1"/>
</dbReference>
<feature type="domain" description="Ion transport" evidence="6">
    <location>
        <begin position="84"/>
        <end position="236"/>
    </location>
</feature>
<dbReference type="Gene3D" id="1.10.287.70">
    <property type="match status" value="1"/>
</dbReference>
<dbReference type="GO" id="GO:0005216">
    <property type="term" value="F:monoatomic ion channel activity"/>
    <property type="evidence" value="ECO:0007669"/>
    <property type="project" value="InterPro"/>
</dbReference>
<feature type="transmembrane region" description="Helical" evidence="5">
    <location>
        <begin position="84"/>
        <end position="109"/>
    </location>
</feature>
<keyword evidence="2 5" id="KW-0812">Transmembrane</keyword>
<dbReference type="AlphaFoldDB" id="A0AAD9P2H4"/>
<sequence length="553" mass="64688">MVPVYVYAAQVKVCTWVLGGIHNACTACVLISYFIISHPTLPRLKPLRRLYSYLTTRKDAEVEEDLSDDRSSKLEVMFFSFNTFWYLLLGVSSALGAMFYGYFFSFHLLHIAEFNQLLKRTILAITQNGVSLMWVFIYGLIVIYIYSLLGFAFYRELFDAETGLYCTTLYECSVTMLHRGFIQGIVEFLEVPDGKPFVYHLFKAIFDISFFIIITTIGLNIIFGIIVDTFSELRDNKWQVESDMHNTCFICSRSSYDFEHQGSGFEHHVKEEHNQWAYVFFFIHLDETRPSDYTALDRYVSELVAKQRYDFFPVNRALSLQLEEDDSEVRLQTMMAYITYLVTTHKEEVSLQTMMAYITYLVTTHKEEVSLQTMMSYITYLVTTHKEEVSLQTMMSYITYLMTTHKEEVSLQTMMSYITYLVTTHKEEVSLQTMMSYITYLVTTHKEEVSLQTMMSYITYLMTTHKEEVSLQTMMSYITYLVTTHKEEVSLQTMMSNITYLVTTHKEEVSLQTMMPYITYLVTTHKEEVRELCEQVQTDTSEELMALEGEDVS</sequence>
<evidence type="ECO:0000259" key="6">
    <source>
        <dbReference type="Pfam" id="PF00520"/>
    </source>
</evidence>
<gene>
    <name evidence="7" type="ORF">NP493_187g03059</name>
</gene>
<keyword evidence="8" id="KW-1185">Reference proteome</keyword>
<evidence type="ECO:0000256" key="4">
    <source>
        <dbReference type="ARBA" id="ARBA00023136"/>
    </source>
</evidence>
<dbReference type="InterPro" id="IPR016024">
    <property type="entry name" value="ARM-type_fold"/>
</dbReference>
<evidence type="ECO:0000256" key="2">
    <source>
        <dbReference type="ARBA" id="ARBA00022692"/>
    </source>
</evidence>
<evidence type="ECO:0000313" key="7">
    <source>
        <dbReference type="EMBL" id="KAK2186849.1"/>
    </source>
</evidence>